<feature type="binding site" evidence="17">
    <location>
        <position position="208"/>
    </location>
    <ligand>
        <name>Ca(2+)</name>
        <dbReference type="ChEBI" id="CHEBI:29108"/>
        <label>2</label>
    </ligand>
</feature>
<feature type="binding site" evidence="17">
    <location>
        <position position="203"/>
    </location>
    <ligand>
        <name>Ca(2+)</name>
        <dbReference type="ChEBI" id="CHEBI:29108"/>
        <label>3</label>
    </ligand>
</feature>
<evidence type="ECO:0007829" key="17">
    <source>
        <dbReference type="PDB" id="3TI7"/>
    </source>
</evidence>
<dbReference type="PDB" id="3TI7">
    <property type="method" value="X-ray"/>
    <property type="resolution" value="2.00 A"/>
    <property type="chains" value="A=133-476"/>
</dbReference>
<feature type="signal peptide" evidence="13">
    <location>
        <begin position="1"/>
        <end position="26"/>
    </location>
</feature>
<feature type="binding site" evidence="17">
    <location>
        <position position="255"/>
    </location>
    <ligand>
        <name>Ca(2+)</name>
        <dbReference type="ChEBI" id="CHEBI:29108"/>
        <label>1</label>
    </ligand>
</feature>
<dbReference type="CDD" id="cd07496">
    <property type="entry name" value="Peptidases_S8_13"/>
    <property type="match status" value="1"/>
</dbReference>
<dbReference type="PANTHER" id="PTHR43806">
    <property type="entry name" value="PEPTIDASE S8"/>
    <property type="match status" value="1"/>
</dbReference>
<dbReference type="KEGG" id="dno:DNO_0605"/>
<dbReference type="PANTHER" id="PTHR43806:SF11">
    <property type="entry name" value="CEREVISIN-RELATED"/>
    <property type="match status" value="1"/>
</dbReference>
<dbReference type="FunFam" id="3.40.50.200:FF:000022">
    <property type="entry name" value="Extracellular protease"/>
    <property type="match status" value="1"/>
</dbReference>
<feature type="binding site" evidence="17">
    <location>
        <position position="251"/>
    </location>
    <ligand>
        <name>Ca(2+)</name>
        <dbReference type="ChEBI" id="CHEBI:29108"/>
        <label>1</label>
    </ligand>
</feature>
<organism evidence="15 16">
    <name type="scientific">Dichelobacter nodosus (strain VCS1703A)</name>
    <dbReference type="NCBI Taxonomy" id="246195"/>
    <lineage>
        <taxon>Bacteria</taxon>
        <taxon>Pseudomonadati</taxon>
        <taxon>Pseudomonadota</taxon>
        <taxon>Gammaproteobacteria</taxon>
        <taxon>Cardiobacteriales</taxon>
        <taxon>Cardiobacteriaceae</taxon>
        <taxon>Dichelobacter</taxon>
    </lineage>
</organism>
<comment type="subcellular location">
    <subcellularLocation>
        <location evidence="1">Secreted</location>
    </subcellularLocation>
</comment>
<feature type="binding site" evidence="17">
    <location>
        <position position="191"/>
    </location>
    <ligand>
        <name>Ca(2+)</name>
        <dbReference type="ChEBI" id="CHEBI:29108"/>
        <label>2</label>
    </ligand>
</feature>
<evidence type="ECO:0000256" key="1">
    <source>
        <dbReference type="ARBA" id="ARBA00004613"/>
    </source>
</evidence>
<evidence type="ECO:0000256" key="3">
    <source>
        <dbReference type="ARBA" id="ARBA00022525"/>
    </source>
</evidence>
<feature type="disulfide bond" evidence="17">
    <location>
        <begin position="315"/>
        <end position="352"/>
    </location>
</feature>
<dbReference type="MEROPS" id="S08.022"/>
<dbReference type="GO" id="GO:0004252">
    <property type="term" value="F:serine-type endopeptidase activity"/>
    <property type="evidence" value="ECO:0007669"/>
    <property type="project" value="UniProtKB-UniRule"/>
</dbReference>
<feature type="binding site" evidence="17">
    <location>
        <position position="201"/>
    </location>
    <ligand>
        <name>Ca(2+)</name>
        <dbReference type="ChEBI" id="CHEBI:29108"/>
        <label>2</label>
    </ligand>
</feature>
<dbReference type="Gene3D" id="3.40.50.200">
    <property type="entry name" value="Peptidase S8/S53 domain"/>
    <property type="match status" value="1"/>
</dbReference>
<dbReference type="SMR" id="A5EVD0"/>
<keyword evidence="17" id="KW-0479">Metal-binding</keyword>
<feature type="binding site" evidence="17">
    <location>
        <position position="204"/>
    </location>
    <ligand>
        <name>Ca(2+)</name>
        <dbReference type="ChEBI" id="CHEBI:29108"/>
        <label>3</label>
    </ligand>
</feature>
<dbReference type="OrthoDB" id="9790784at2"/>
<evidence type="ECO:0000313" key="15">
    <source>
        <dbReference type="EMBL" id="ABQ13116.1"/>
    </source>
</evidence>
<gene>
    <name evidence="15" type="primary">bprV</name>
    <name evidence="15" type="ordered locus">DNO_0605</name>
</gene>
<dbReference type="STRING" id="246195.DNO_0605"/>
<evidence type="ECO:0000256" key="5">
    <source>
        <dbReference type="ARBA" id="ARBA00022729"/>
    </source>
</evidence>
<evidence type="ECO:0000259" key="14">
    <source>
        <dbReference type="PROSITE" id="PS51829"/>
    </source>
</evidence>
<dbReference type="InterPro" id="IPR000209">
    <property type="entry name" value="Peptidase_S8/S53_dom"/>
</dbReference>
<dbReference type="Pfam" id="PF00082">
    <property type="entry name" value="Peptidase_S8"/>
    <property type="match status" value="1"/>
</dbReference>
<comment type="similarity">
    <text evidence="2 10 11">Belongs to the peptidase S8 family.</text>
</comment>
<dbReference type="InterPro" id="IPR023827">
    <property type="entry name" value="Peptidase_S8_Asp-AS"/>
</dbReference>
<keyword evidence="3" id="KW-0964">Secreted</keyword>
<dbReference type="InterPro" id="IPR036852">
    <property type="entry name" value="Peptidase_S8/S53_dom_sf"/>
</dbReference>
<evidence type="ECO:0000256" key="11">
    <source>
        <dbReference type="RuleBase" id="RU003355"/>
    </source>
</evidence>
<dbReference type="PDBsum" id="3TI7"/>
<dbReference type="InterPro" id="IPR002884">
    <property type="entry name" value="P_dom"/>
</dbReference>
<feature type="active site" description="Charge relay system" evidence="9 10">
    <location>
        <position position="237"/>
    </location>
</feature>
<dbReference type="PROSITE" id="PS00138">
    <property type="entry name" value="SUBTILASE_SER"/>
    <property type="match status" value="1"/>
</dbReference>
<reference evidence="15 16" key="1">
    <citation type="journal article" date="2007" name="Nat. Biotechnol.">
        <title>Genome sequence and identification of candidate vaccine antigens from the animal pathogen Dichelobacter nodosus.</title>
        <authorList>
            <person name="Myers G.S."/>
            <person name="Parker D."/>
            <person name="Al-Hasani K."/>
            <person name="Kennan R.M."/>
            <person name="Seemann T."/>
            <person name="Ren Q."/>
            <person name="Badger J.H."/>
            <person name="Selengut J.D."/>
            <person name="Deboy R.T."/>
            <person name="Tettelin H."/>
            <person name="Boyce J.D."/>
            <person name="McCarl V.P."/>
            <person name="Han X."/>
            <person name="Nelson W.C."/>
            <person name="Madupu R."/>
            <person name="Mohamoud Y."/>
            <person name="Holley T."/>
            <person name="Fedorova N."/>
            <person name="Khouri H."/>
            <person name="Bottomley S.P."/>
            <person name="Whittington R.J."/>
            <person name="Adler B."/>
            <person name="Songer J.G."/>
            <person name="Rood J.I."/>
            <person name="Paulsen I.T."/>
        </authorList>
    </citation>
    <scope>NUCLEOTIDE SEQUENCE [LARGE SCALE GENOMIC DNA]</scope>
    <source>
        <strain evidence="15 16">VCS1703A</strain>
    </source>
</reference>
<protein>
    <submittedName>
        <fullName evidence="15">Basic extracellular subtilisin-like protease BprV</fullName>
    </submittedName>
</protein>
<keyword evidence="8" id="KW-0865">Zymogen</keyword>
<dbReference type="EvolutionaryTrace" id="A5EVD0"/>
<dbReference type="GO" id="GO:0046872">
    <property type="term" value="F:metal ion binding"/>
    <property type="evidence" value="ECO:0007669"/>
    <property type="project" value="UniProtKB-KW"/>
</dbReference>
<dbReference type="PROSITE" id="PS00136">
    <property type="entry name" value="SUBTILASE_ASP"/>
    <property type="match status" value="1"/>
</dbReference>
<evidence type="ECO:0000256" key="4">
    <source>
        <dbReference type="ARBA" id="ARBA00022670"/>
    </source>
</evidence>
<dbReference type="GO" id="GO:0006508">
    <property type="term" value="P:proteolysis"/>
    <property type="evidence" value="ECO:0007669"/>
    <property type="project" value="UniProtKB-KW"/>
</dbReference>
<feature type="region of interest" description="Disordered" evidence="12">
    <location>
        <begin position="197"/>
        <end position="221"/>
    </location>
</feature>
<evidence type="ECO:0000256" key="2">
    <source>
        <dbReference type="ARBA" id="ARBA00011073"/>
    </source>
</evidence>
<keyword evidence="6 10" id="KW-0378">Hydrolase</keyword>
<dbReference type="EMBL" id="CP000513">
    <property type="protein sequence ID" value="ABQ13116.1"/>
    <property type="molecule type" value="Genomic_DNA"/>
</dbReference>
<dbReference type="SUPFAM" id="SSF52743">
    <property type="entry name" value="Subtilisin-like"/>
    <property type="match status" value="1"/>
</dbReference>
<evidence type="ECO:0000256" key="13">
    <source>
        <dbReference type="SAM" id="SignalP"/>
    </source>
</evidence>
<dbReference type="Gene3D" id="2.60.120.260">
    <property type="entry name" value="Galactose-binding domain-like"/>
    <property type="match status" value="1"/>
</dbReference>
<dbReference type="InterPro" id="IPR034176">
    <property type="entry name" value="Peptidases_S8_13"/>
</dbReference>
<keyword evidence="4 10" id="KW-0645">Protease</keyword>
<keyword evidence="5 13" id="KW-0732">Signal</keyword>
<evidence type="ECO:0000256" key="7">
    <source>
        <dbReference type="ARBA" id="ARBA00022825"/>
    </source>
</evidence>
<dbReference type="GO" id="GO:0005576">
    <property type="term" value="C:extracellular region"/>
    <property type="evidence" value="ECO:0007669"/>
    <property type="project" value="UniProtKB-SubCell"/>
</dbReference>
<dbReference type="HOGENOM" id="CLU_011263_8_2_6"/>
<feature type="domain" description="P/Homo B" evidence="14">
    <location>
        <begin position="478"/>
        <end position="603"/>
    </location>
</feature>
<feature type="binding site" evidence="17">
    <location>
        <position position="206"/>
    </location>
    <ligand>
        <name>Ca(2+)</name>
        <dbReference type="ChEBI" id="CHEBI:29108"/>
        <label>2</label>
    </ligand>
</feature>
<feature type="chain" id="PRO_5002681295" evidence="13">
    <location>
        <begin position="27"/>
        <end position="603"/>
    </location>
</feature>
<name>A5EVD0_DICNV</name>
<reference evidence="17" key="2">
    <citation type="journal article" date="2011" name="J. Biol. Chem.">
        <title>S1 pocket of a bacterially derived subtilisin-like protease underpins effective tissue destruction.</title>
        <authorList>
            <person name="Wong W."/>
            <person name="Wijeyewickrema L.C."/>
            <person name="Kennan R.M."/>
            <person name="Reeve S.B."/>
            <person name="Steer D.L."/>
            <person name="Reboul C."/>
            <person name="Smith A.I."/>
            <person name="Pike R.N."/>
            <person name="Rood J.I."/>
            <person name="Whisstock J.C."/>
            <person name="Porter C.J."/>
        </authorList>
    </citation>
    <scope>X-RAY CRYSTALLOGRAPHY (2.00 ANGSTROMS) OF 133-476 IN COMPLEX WITH CA(2+)</scope>
    <scope>DISULFIDE BONDS</scope>
</reference>
<dbReference type="PROSITE" id="PS51829">
    <property type="entry name" value="P_HOMO_B"/>
    <property type="match status" value="1"/>
</dbReference>
<keyword evidence="7 10" id="KW-0720">Serine protease</keyword>
<feature type="binding site" evidence="17">
    <location>
        <position position="206"/>
    </location>
    <ligand>
        <name>Ca(2+)</name>
        <dbReference type="ChEBI" id="CHEBI:29108"/>
        <label>3</label>
    </ligand>
</feature>
<dbReference type="eggNOG" id="COG1404">
    <property type="taxonomic scope" value="Bacteria"/>
</dbReference>
<dbReference type="PROSITE" id="PS00137">
    <property type="entry name" value="SUBTILASE_HIS"/>
    <property type="match status" value="1"/>
</dbReference>
<dbReference type="PRINTS" id="PR00723">
    <property type="entry name" value="SUBTILISIN"/>
</dbReference>
<dbReference type="BRENDA" id="3.4.21.62">
    <property type="organism ID" value="11943"/>
</dbReference>
<feature type="active site" description="Charge relay system" evidence="9 10">
    <location>
        <position position="409"/>
    </location>
</feature>
<dbReference type="RefSeq" id="WP_012030939.1">
    <property type="nucleotide sequence ID" value="NC_009446.1"/>
</dbReference>
<feature type="binding site" evidence="17">
    <location>
        <position position="137"/>
    </location>
    <ligand>
        <name>Ca(2+)</name>
        <dbReference type="ChEBI" id="CHEBI:29108"/>
        <label>1</label>
    </ligand>
</feature>
<feature type="binding site" evidence="17">
    <location>
        <position position="248"/>
    </location>
    <ligand>
        <name>Ca(2+)</name>
        <dbReference type="ChEBI" id="CHEBI:29108"/>
        <label>1</label>
    </ligand>
</feature>
<dbReference type="eggNOG" id="COG4935">
    <property type="taxonomic scope" value="Bacteria"/>
</dbReference>
<proteinExistence type="evidence at protein level"/>
<evidence type="ECO:0000256" key="8">
    <source>
        <dbReference type="ARBA" id="ARBA00023145"/>
    </source>
</evidence>
<dbReference type="Proteomes" id="UP000000248">
    <property type="component" value="Chromosome"/>
</dbReference>
<dbReference type="InterPro" id="IPR023828">
    <property type="entry name" value="Peptidase_S8_Ser-AS"/>
</dbReference>
<feature type="active site" description="Charge relay system" evidence="9 10">
    <location>
        <position position="173"/>
    </location>
</feature>
<feature type="binding site" evidence="17">
    <location>
        <position position="181"/>
    </location>
    <ligand>
        <name>Ca(2+)</name>
        <dbReference type="ChEBI" id="CHEBI:29108"/>
        <label>1</label>
    </ligand>
</feature>
<keyword evidence="16" id="KW-1185">Reference proteome</keyword>
<dbReference type="SUPFAM" id="SSF49785">
    <property type="entry name" value="Galactose-binding domain-like"/>
    <property type="match status" value="1"/>
</dbReference>
<dbReference type="Pfam" id="PF01483">
    <property type="entry name" value="P_proprotein"/>
    <property type="match status" value="1"/>
</dbReference>
<dbReference type="InterPro" id="IPR015500">
    <property type="entry name" value="Peptidase_S8_subtilisin-rel"/>
</dbReference>
<dbReference type="InterPro" id="IPR022398">
    <property type="entry name" value="Peptidase_S8_His-AS"/>
</dbReference>
<evidence type="ECO:0000256" key="9">
    <source>
        <dbReference type="PIRSR" id="PIRSR615500-1"/>
    </source>
</evidence>
<dbReference type="AlphaFoldDB" id="A5EVD0"/>
<evidence type="ECO:0000256" key="6">
    <source>
        <dbReference type="ARBA" id="ARBA00022801"/>
    </source>
</evidence>
<dbReference type="PROSITE" id="PS51892">
    <property type="entry name" value="SUBTILASE"/>
    <property type="match status" value="1"/>
</dbReference>
<keyword evidence="17" id="KW-0106">Calcium</keyword>
<keyword evidence="17" id="KW-0002">3D-structure</keyword>
<evidence type="ECO:0000313" key="16">
    <source>
        <dbReference type="Proteomes" id="UP000000248"/>
    </source>
</evidence>
<dbReference type="InterPro" id="IPR008979">
    <property type="entry name" value="Galactose-bd-like_sf"/>
</dbReference>
<evidence type="ECO:0000256" key="12">
    <source>
        <dbReference type="SAM" id="MobiDB-lite"/>
    </source>
</evidence>
<feature type="binding site" evidence="17">
    <location>
        <position position="253"/>
    </location>
    <ligand>
        <name>Ca(2+)</name>
        <dbReference type="ChEBI" id="CHEBI:29108"/>
        <label>1</label>
    </ligand>
</feature>
<evidence type="ECO:0000256" key="10">
    <source>
        <dbReference type="PROSITE-ProRule" id="PRU01240"/>
    </source>
</evidence>
<feature type="binding site" evidence="17">
    <location>
        <position position="201"/>
    </location>
    <ligand>
        <name>Ca(2+)</name>
        <dbReference type="ChEBI" id="CHEBI:29108"/>
        <label>3</label>
    </ligand>
</feature>
<feature type="disulfide bond" evidence="17">
    <location>
        <begin position="221"/>
        <end position="273"/>
    </location>
</feature>
<dbReference type="InterPro" id="IPR050131">
    <property type="entry name" value="Peptidase_S8_subtilisin-like"/>
</dbReference>
<sequence length="603" mass="63843">MNLSNISAVKVLTLVVSAAIAGQVCAAESIVNYESANAISKQPEGSVRFIVKYKDGTPSSQGLKTRSTTKVMASGMQVAGFEAQFVRTTGLGAGIFAVPELKTTKEAHLVMDTIASNPDVEFVEVDRLAYPKAAPNDPSYRQQWHYFGNYGVKANKVWDRGFTGQGVVVSVVDTGILDHVDLNGNMLPGYDFISSAPNARDGDQRDNNPADEGDWFDNWDCGGYPDPRREKKFSTWHGSHVAGTIAAVTNNGVGVAGVAYGAKVIPVRVLGKCGGYDSDITDGMYWSAGGHIDGVPDNQNPAQVVNMSLGGGGGCSQNSQRMIDKTTNLGALIVIAAGNENQDASRTWPSSCNNVLSVGATTPKGKRAPFSNYGARVHLAAPGTNILSTIDVGQAGPVRSSYGMKAGTSMAAPHVSGVAALVISAANSIGKTLTPSELSDILVRTTSRFNGRLDRGLGSGIVDANAAVNAVLGDQNRAQPRPPVNQPINSGNKVYRSDRRVAIRDLRSVTSGIRVNDQARVGSANITLTLDIRHGDRSQLAVELIAPSGRVYPIYHDGKRQPNIVGPATFSVKNERLQGTWTLKVTDKARGVTGSIDSWSLTF</sequence>
<accession>A5EVD0</accession>